<feature type="compositionally biased region" description="Acidic residues" evidence="1">
    <location>
        <begin position="260"/>
        <end position="271"/>
    </location>
</feature>
<organism evidence="2 3">
    <name type="scientific">Oryza sativa subsp. japonica</name>
    <name type="common">Rice</name>
    <dbReference type="NCBI Taxonomy" id="39947"/>
    <lineage>
        <taxon>Eukaryota</taxon>
        <taxon>Viridiplantae</taxon>
        <taxon>Streptophyta</taxon>
        <taxon>Embryophyta</taxon>
        <taxon>Tracheophyta</taxon>
        <taxon>Spermatophyta</taxon>
        <taxon>Magnoliopsida</taxon>
        <taxon>Liliopsida</taxon>
        <taxon>Poales</taxon>
        <taxon>Poaceae</taxon>
        <taxon>BOP clade</taxon>
        <taxon>Oryzoideae</taxon>
        <taxon>Oryzeae</taxon>
        <taxon>Oryzinae</taxon>
        <taxon>Oryza</taxon>
        <taxon>Oryza sativa</taxon>
    </lineage>
</organism>
<protein>
    <submittedName>
        <fullName evidence="2">Uncharacterized protein</fullName>
    </submittedName>
</protein>
<evidence type="ECO:0000256" key="1">
    <source>
        <dbReference type="SAM" id="MobiDB-lite"/>
    </source>
</evidence>
<accession>Q6H841</accession>
<feature type="region of interest" description="Disordered" evidence="1">
    <location>
        <begin position="248"/>
        <end position="281"/>
    </location>
</feature>
<feature type="region of interest" description="Disordered" evidence="1">
    <location>
        <begin position="297"/>
        <end position="329"/>
    </location>
</feature>
<gene>
    <name evidence="2" type="primary">OJ1267_F10.4</name>
</gene>
<dbReference type="Proteomes" id="UP000000763">
    <property type="component" value="Chromosome 2"/>
</dbReference>
<feature type="compositionally biased region" description="Polar residues" evidence="1">
    <location>
        <begin position="310"/>
        <end position="329"/>
    </location>
</feature>
<name>Q6H841_ORYSJ</name>
<dbReference type="AlphaFoldDB" id="Q6H841"/>
<sequence>MAAHANLPKSRGEMGQGKGGLGWNIPIPGPEPTTRRIMSPVPTPIRSPHSERCSWVCGRRWKRDDAPGMVGKENGLGLIDGRELFIDLGNAPLAIDWNRGVLVCCESPRARAGGGRGGAMATMTLLAHAPTEAKEEAHPRGGRGGALCRRICRCVMEGRLSREDMQGRPSSLSSFAVVASLVGSSPNKELVVDTGSIAVGAARDANAAALPSPTAMNMRDRIADGKLRSVALAVTAKMPWLWAMTGRVDKEEEHGGGEVVGEEEEEEEEGDGNPSDVPLTTADYAISAMYARHRKQVCRATDGQGDASWRPSSSLSSKQINTVSSNPTP</sequence>
<dbReference type="EMBL" id="AP004085">
    <property type="protein sequence ID" value="BAD25108.1"/>
    <property type="molecule type" value="Genomic_DNA"/>
</dbReference>
<feature type="region of interest" description="Disordered" evidence="1">
    <location>
        <begin position="1"/>
        <end position="22"/>
    </location>
</feature>
<reference evidence="3" key="2">
    <citation type="journal article" date="2008" name="Nucleic Acids Res.">
        <title>The rice annotation project database (RAP-DB): 2008 update.</title>
        <authorList>
            <consortium name="The rice annotation project (RAP)"/>
        </authorList>
    </citation>
    <scope>GENOME REANNOTATION</scope>
    <source>
        <strain evidence="3">cv. Nipponbare</strain>
    </source>
</reference>
<proteinExistence type="predicted"/>
<evidence type="ECO:0000313" key="2">
    <source>
        <dbReference type="EMBL" id="BAD25108.1"/>
    </source>
</evidence>
<evidence type="ECO:0000313" key="3">
    <source>
        <dbReference type="Proteomes" id="UP000000763"/>
    </source>
</evidence>
<reference evidence="3" key="1">
    <citation type="journal article" date="2005" name="Nature">
        <title>The map-based sequence of the rice genome.</title>
        <authorList>
            <consortium name="International rice genome sequencing project (IRGSP)"/>
            <person name="Matsumoto T."/>
            <person name="Wu J."/>
            <person name="Kanamori H."/>
            <person name="Katayose Y."/>
            <person name="Fujisawa M."/>
            <person name="Namiki N."/>
            <person name="Mizuno H."/>
            <person name="Yamamoto K."/>
            <person name="Antonio B.A."/>
            <person name="Baba T."/>
            <person name="Sakata K."/>
            <person name="Nagamura Y."/>
            <person name="Aoki H."/>
            <person name="Arikawa K."/>
            <person name="Arita K."/>
            <person name="Bito T."/>
            <person name="Chiden Y."/>
            <person name="Fujitsuka N."/>
            <person name="Fukunaka R."/>
            <person name="Hamada M."/>
            <person name="Harada C."/>
            <person name="Hayashi A."/>
            <person name="Hijishita S."/>
            <person name="Honda M."/>
            <person name="Hosokawa S."/>
            <person name="Ichikawa Y."/>
            <person name="Idonuma A."/>
            <person name="Iijima M."/>
            <person name="Ikeda M."/>
            <person name="Ikeno M."/>
            <person name="Ito K."/>
            <person name="Ito S."/>
            <person name="Ito T."/>
            <person name="Ito Y."/>
            <person name="Ito Y."/>
            <person name="Iwabuchi A."/>
            <person name="Kamiya K."/>
            <person name="Karasawa W."/>
            <person name="Kurita K."/>
            <person name="Katagiri S."/>
            <person name="Kikuta A."/>
            <person name="Kobayashi H."/>
            <person name="Kobayashi N."/>
            <person name="Machita K."/>
            <person name="Maehara T."/>
            <person name="Masukawa M."/>
            <person name="Mizubayashi T."/>
            <person name="Mukai Y."/>
            <person name="Nagasaki H."/>
            <person name="Nagata Y."/>
            <person name="Naito S."/>
            <person name="Nakashima M."/>
            <person name="Nakama Y."/>
            <person name="Nakamichi Y."/>
            <person name="Nakamura M."/>
            <person name="Meguro A."/>
            <person name="Negishi M."/>
            <person name="Ohta I."/>
            <person name="Ohta T."/>
            <person name="Okamoto M."/>
            <person name="Ono N."/>
            <person name="Saji S."/>
            <person name="Sakaguchi M."/>
            <person name="Sakai K."/>
            <person name="Shibata M."/>
            <person name="Shimokawa T."/>
            <person name="Song J."/>
            <person name="Takazaki Y."/>
            <person name="Terasawa K."/>
            <person name="Tsugane M."/>
            <person name="Tsuji K."/>
            <person name="Ueda S."/>
            <person name="Waki K."/>
            <person name="Yamagata H."/>
            <person name="Yamamoto M."/>
            <person name="Yamamoto S."/>
            <person name="Yamane H."/>
            <person name="Yoshiki S."/>
            <person name="Yoshihara R."/>
            <person name="Yukawa K."/>
            <person name="Zhong H."/>
            <person name="Yano M."/>
            <person name="Yuan Q."/>
            <person name="Ouyang S."/>
            <person name="Liu J."/>
            <person name="Jones K.M."/>
            <person name="Gansberger K."/>
            <person name="Moffat K."/>
            <person name="Hill J."/>
            <person name="Bera J."/>
            <person name="Fadrosh D."/>
            <person name="Jin S."/>
            <person name="Johri S."/>
            <person name="Kim M."/>
            <person name="Overton L."/>
            <person name="Reardon M."/>
            <person name="Tsitrin T."/>
            <person name="Vuong H."/>
            <person name="Weaver B."/>
            <person name="Ciecko A."/>
            <person name="Tallon L."/>
            <person name="Jackson J."/>
            <person name="Pai G."/>
            <person name="Aken S.V."/>
            <person name="Utterback T."/>
            <person name="Reidmuller S."/>
            <person name="Feldblyum T."/>
            <person name="Hsiao J."/>
            <person name="Zismann V."/>
            <person name="Iobst S."/>
            <person name="de Vazeille A.R."/>
            <person name="Buell C.R."/>
            <person name="Ying K."/>
            <person name="Li Y."/>
            <person name="Lu T."/>
            <person name="Huang Y."/>
            <person name="Zhao Q."/>
            <person name="Feng Q."/>
            <person name="Zhang L."/>
            <person name="Zhu J."/>
            <person name="Weng Q."/>
            <person name="Mu J."/>
            <person name="Lu Y."/>
            <person name="Fan D."/>
            <person name="Liu Y."/>
            <person name="Guan J."/>
            <person name="Zhang Y."/>
            <person name="Yu S."/>
            <person name="Liu X."/>
            <person name="Zhang Y."/>
            <person name="Hong G."/>
            <person name="Han B."/>
            <person name="Choisne N."/>
            <person name="Demange N."/>
            <person name="Orjeda G."/>
            <person name="Samain S."/>
            <person name="Cattolico L."/>
            <person name="Pelletier E."/>
            <person name="Couloux A."/>
            <person name="Segurens B."/>
            <person name="Wincker P."/>
            <person name="D'Hont A."/>
            <person name="Scarpelli C."/>
            <person name="Weissenbach J."/>
            <person name="Salanoubat M."/>
            <person name="Quetier F."/>
            <person name="Yu Y."/>
            <person name="Kim H.R."/>
            <person name="Rambo T."/>
            <person name="Currie J."/>
            <person name="Collura K."/>
            <person name="Luo M."/>
            <person name="Yang T."/>
            <person name="Ammiraju J.S.S."/>
            <person name="Engler F."/>
            <person name="Soderlund C."/>
            <person name="Wing R.A."/>
            <person name="Palmer L.E."/>
            <person name="de la Bastide M."/>
            <person name="Spiegel L."/>
            <person name="Nascimento L."/>
            <person name="Zutavern T."/>
            <person name="O'Shaughnessy A."/>
            <person name="Dike S."/>
            <person name="Dedhia N."/>
            <person name="Preston R."/>
            <person name="Balija V."/>
            <person name="McCombie W.R."/>
            <person name="Chow T."/>
            <person name="Chen H."/>
            <person name="Chung M."/>
            <person name="Chen C."/>
            <person name="Shaw J."/>
            <person name="Wu H."/>
            <person name="Hsiao K."/>
            <person name="Chao Y."/>
            <person name="Chu M."/>
            <person name="Cheng C."/>
            <person name="Hour A."/>
            <person name="Lee P."/>
            <person name="Lin S."/>
            <person name="Lin Y."/>
            <person name="Liou J."/>
            <person name="Liu S."/>
            <person name="Hsing Y."/>
            <person name="Raghuvanshi S."/>
            <person name="Mohanty A."/>
            <person name="Bharti A.K."/>
            <person name="Gaur A."/>
            <person name="Gupta V."/>
            <person name="Kumar D."/>
            <person name="Ravi V."/>
            <person name="Vij S."/>
            <person name="Kapur A."/>
            <person name="Khurana P."/>
            <person name="Khurana P."/>
            <person name="Khurana J.P."/>
            <person name="Tyagi A.K."/>
            <person name="Gaikwad K."/>
            <person name="Singh A."/>
            <person name="Dalal V."/>
            <person name="Srivastava S."/>
            <person name="Dixit A."/>
            <person name="Pal A.K."/>
            <person name="Ghazi I.A."/>
            <person name="Yadav M."/>
            <person name="Pandit A."/>
            <person name="Bhargava A."/>
            <person name="Sureshbabu K."/>
            <person name="Batra K."/>
            <person name="Sharma T.R."/>
            <person name="Mohapatra T."/>
            <person name="Singh N.K."/>
            <person name="Messing J."/>
            <person name="Nelson A.B."/>
            <person name="Fuks G."/>
            <person name="Kavchok S."/>
            <person name="Keizer G."/>
            <person name="Linton E."/>
            <person name="Llaca V."/>
            <person name="Song R."/>
            <person name="Tanyolac B."/>
            <person name="Young S."/>
            <person name="Ho-Il K."/>
            <person name="Hahn J.H."/>
            <person name="Sangsakoo G."/>
            <person name="Vanavichit A."/>
            <person name="de Mattos Luiz.A.T."/>
            <person name="Zimmer P.D."/>
            <person name="Malone G."/>
            <person name="Dellagostin O."/>
            <person name="de Oliveira A.C."/>
            <person name="Bevan M."/>
            <person name="Bancroft I."/>
            <person name="Minx P."/>
            <person name="Cordum H."/>
            <person name="Wilson R."/>
            <person name="Cheng Z."/>
            <person name="Jin W."/>
            <person name="Jiang J."/>
            <person name="Leong S.A."/>
            <person name="Iwama H."/>
            <person name="Gojobori T."/>
            <person name="Itoh T."/>
            <person name="Niimura Y."/>
            <person name="Fujii Y."/>
            <person name="Habara T."/>
            <person name="Sakai H."/>
            <person name="Sato Y."/>
            <person name="Wilson G."/>
            <person name="Kumar K."/>
            <person name="McCouch S."/>
            <person name="Juretic N."/>
            <person name="Hoen D."/>
            <person name="Wright S."/>
            <person name="Bruskiewich R."/>
            <person name="Bureau T."/>
            <person name="Miyao A."/>
            <person name="Hirochika H."/>
            <person name="Nishikawa T."/>
            <person name="Kadowaki K."/>
            <person name="Sugiura M."/>
            <person name="Burr B."/>
            <person name="Sasaki T."/>
        </authorList>
    </citation>
    <scope>NUCLEOTIDE SEQUENCE [LARGE SCALE GENOMIC DNA]</scope>
    <source>
        <strain evidence="3">cv. Nipponbare</strain>
    </source>
</reference>